<name>A0A7X9UBS2_9ACTN</name>
<gene>
    <name evidence="3" type="ORF">HF320_04545</name>
</gene>
<accession>A0A7X9UBS2</accession>
<comment type="caution">
    <text evidence="3">The sequence shown here is derived from an EMBL/GenBank/DDBJ whole genome shotgun (WGS) entry which is preliminary data.</text>
</comment>
<dbReference type="Proteomes" id="UP000546970">
    <property type="component" value="Unassembled WGS sequence"/>
</dbReference>
<dbReference type="PANTHER" id="PTHR32039:SF7">
    <property type="entry name" value="COMPETENCE PROTEIN COMM"/>
    <property type="match status" value="1"/>
</dbReference>
<dbReference type="SUPFAM" id="SSF52540">
    <property type="entry name" value="P-loop containing nucleoside triphosphate hydrolases"/>
    <property type="match status" value="1"/>
</dbReference>
<dbReference type="Pfam" id="PF01078">
    <property type="entry name" value="Mg_chelatase"/>
    <property type="match status" value="1"/>
</dbReference>
<dbReference type="InterPro" id="IPR027417">
    <property type="entry name" value="P-loop_NTPase"/>
</dbReference>
<evidence type="ECO:0000259" key="1">
    <source>
        <dbReference type="Pfam" id="PF01078"/>
    </source>
</evidence>
<dbReference type="Gene3D" id="3.30.230.10">
    <property type="match status" value="1"/>
</dbReference>
<dbReference type="AlphaFoldDB" id="A0A7X9UBS2"/>
<dbReference type="EMBL" id="JABBCP010000002">
    <property type="protein sequence ID" value="NMF55599.1"/>
    <property type="molecule type" value="Genomic_DNA"/>
</dbReference>
<dbReference type="InterPro" id="IPR014721">
    <property type="entry name" value="Ribsml_uS5_D2-typ_fold_subgr"/>
</dbReference>
<dbReference type="PANTHER" id="PTHR32039">
    <property type="entry name" value="MAGNESIUM-CHELATASE SUBUNIT CHLI"/>
    <property type="match status" value="1"/>
</dbReference>
<organism evidence="3 4">
    <name type="scientific">Collinsella acetigenes</name>
    <dbReference type="NCBI Taxonomy" id="2713419"/>
    <lineage>
        <taxon>Bacteria</taxon>
        <taxon>Bacillati</taxon>
        <taxon>Actinomycetota</taxon>
        <taxon>Coriobacteriia</taxon>
        <taxon>Coriobacteriales</taxon>
        <taxon>Coriobacteriaceae</taxon>
        <taxon>Collinsella</taxon>
    </lineage>
</organism>
<feature type="domain" description="Mg chelatase-related protein C-terminal" evidence="2">
    <location>
        <begin position="403"/>
        <end position="499"/>
    </location>
</feature>
<evidence type="ECO:0000259" key="2">
    <source>
        <dbReference type="Pfam" id="PF13335"/>
    </source>
</evidence>
<sequence length="505" mass="54347">MSGREVYAIHAACIRGVEAFPVTVEVSMAEGIPGITIVGMPDSTVLEARSRIRCALRSTSFEIPRKSITVNLSPSDIKKTGSSLDLPIAVAILALSKQIPREGLEGSLFFGEIALDGSVLATRGEVPYQILAREMGLDLVGGEMGEPVSLPNVNRYYVQSISAFRGGKDSWAALRVQPQFRQRTPAVSLDYADVVGQEIAKRGMVIAAAGEHGLMMIGTPGAGKSMLAQRLCGILPPIDDAELLEALSIHSVIGEPLEDLLCGRRPFRRPHHSLSAAGLLGGNRPVRPGEASLAHGGVLFLEEMGEWPSHVLQMLRQPIEEGVVRIIRADGSYLFPARFQLLAASNPCPCGYLGDPEVECRCTPAAVERYQAKLSGPLADRIDISISVMRPSAELIVQGSEGMSTAEMQAQVLEAREFRSARIRRAFHSFASDASTSAEASIRTLEFDEDGQSTLLAYSKRNLLTARGIVRLARVARTVADLSHSASVTSEHVLEAAMFQGRARA</sequence>
<dbReference type="Pfam" id="PF13335">
    <property type="entry name" value="Mg_chelatase_C"/>
    <property type="match status" value="1"/>
</dbReference>
<dbReference type="InterPro" id="IPR025158">
    <property type="entry name" value="Mg_chelat-rel_C"/>
</dbReference>
<evidence type="ECO:0000313" key="4">
    <source>
        <dbReference type="Proteomes" id="UP000546970"/>
    </source>
</evidence>
<evidence type="ECO:0000313" key="3">
    <source>
        <dbReference type="EMBL" id="NMF55599.1"/>
    </source>
</evidence>
<dbReference type="Gene3D" id="3.40.50.300">
    <property type="entry name" value="P-loop containing nucleotide triphosphate hydrolases"/>
    <property type="match status" value="1"/>
</dbReference>
<dbReference type="NCBIfam" id="TIGR00368">
    <property type="entry name" value="YifB family Mg chelatase-like AAA ATPase"/>
    <property type="match status" value="1"/>
</dbReference>
<dbReference type="InterPro" id="IPR020568">
    <property type="entry name" value="Ribosomal_Su5_D2-typ_SF"/>
</dbReference>
<dbReference type="SUPFAM" id="SSF54211">
    <property type="entry name" value="Ribosomal protein S5 domain 2-like"/>
    <property type="match status" value="1"/>
</dbReference>
<dbReference type="InterPro" id="IPR045006">
    <property type="entry name" value="CHLI-like"/>
</dbReference>
<protein>
    <submittedName>
        <fullName evidence="3">YifB family Mg chelatase-like AAA ATPase</fullName>
    </submittedName>
</protein>
<keyword evidence="4" id="KW-1185">Reference proteome</keyword>
<dbReference type="RefSeq" id="WP_169277241.1">
    <property type="nucleotide sequence ID" value="NZ_JABBCP010000002.1"/>
</dbReference>
<dbReference type="InterPro" id="IPR004482">
    <property type="entry name" value="Mg_chelat-rel"/>
</dbReference>
<reference evidence="3 4" key="1">
    <citation type="submission" date="2020-04" db="EMBL/GenBank/DDBJ databases">
        <title>Collinsella sp. KGMB02528 nov., an anaerobic actinobacterium isolated from human feces.</title>
        <authorList>
            <person name="Han K.-I."/>
            <person name="Eom M.K."/>
            <person name="Kim J.-S."/>
            <person name="Lee K.C."/>
            <person name="Suh M.K."/>
            <person name="Park S.-H."/>
            <person name="Lee J.H."/>
            <person name="Kang S.W."/>
            <person name="Park J.-E."/>
            <person name="Oh B.S."/>
            <person name="Yu S.Y."/>
            <person name="Choi S.-H."/>
            <person name="Lee D.H."/>
            <person name="Yoon H."/>
            <person name="Kim B.-Y."/>
            <person name="Lee J.H."/>
            <person name="Lee J.-S."/>
        </authorList>
    </citation>
    <scope>NUCLEOTIDE SEQUENCE [LARGE SCALE GENOMIC DNA]</scope>
    <source>
        <strain evidence="3 4">KGMB02528</strain>
    </source>
</reference>
<dbReference type="InterPro" id="IPR000523">
    <property type="entry name" value="Mg_chelatse_chII-like_cat_dom"/>
</dbReference>
<feature type="domain" description="Magnesium chelatase ChlI-like catalytic" evidence="1">
    <location>
        <begin position="190"/>
        <end position="392"/>
    </location>
</feature>
<proteinExistence type="predicted"/>
<dbReference type="Pfam" id="PF13541">
    <property type="entry name" value="ChlI"/>
    <property type="match status" value="1"/>
</dbReference>
<dbReference type="GO" id="GO:0005524">
    <property type="term" value="F:ATP binding"/>
    <property type="evidence" value="ECO:0007669"/>
    <property type="project" value="InterPro"/>
</dbReference>